<evidence type="ECO:0000256" key="1">
    <source>
        <dbReference type="SAM" id="Coils"/>
    </source>
</evidence>
<evidence type="ECO:0000313" key="5">
    <source>
        <dbReference type="Proteomes" id="UP001164746"/>
    </source>
</evidence>
<feature type="region of interest" description="Disordered" evidence="2">
    <location>
        <begin position="202"/>
        <end position="224"/>
    </location>
</feature>
<proteinExistence type="predicted"/>
<dbReference type="PANTHER" id="PTHR22738">
    <property type="entry name" value="RASSF"/>
    <property type="match status" value="1"/>
</dbReference>
<protein>
    <recommendedName>
        <fullName evidence="3">SARAH domain-containing protein</fullName>
    </recommendedName>
</protein>
<dbReference type="InterPro" id="IPR033614">
    <property type="entry name" value="RASSF1-6"/>
</dbReference>
<evidence type="ECO:0000313" key="4">
    <source>
        <dbReference type="EMBL" id="WAQ95599.1"/>
    </source>
</evidence>
<gene>
    <name evidence="4" type="ORF">MAR_028289</name>
</gene>
<dbReference type="EMBL" id="CP111013">
    <property type="protein sequence ID" value="WAQ95599.1"/>
    <property type="molecule type" value="Genomic_DNA"/>
</dbReference>
<name>A0ABY7DGP8_MYAAR</name>
<evidence type="ECO:0000259" key="3">
    <source>
        <dbReference type="PROSITE" id="PS50951"/>
    </source>
</evidence>
<feature type="region of interest" description="Disordered" evidence="2">
    <location>
        <begin position="258"/>
        <end position="285"/>
    </location>
</feature>
<keyword evidence="5" id="KW-1185">Reference proteome</keyword>
<evidence type="ECO:0000256" key="2">
    <source>
        <dbReference type="SAM" id="MobiDB-lite"/>
    </source>
</evidence>
<feature type="coiled-coil region" evidence="1">
    <location>
        <begin position="491"/>
        <end position="518"/>
    </location>
</feature>
<dbReference type="PROSITE" id="PS50951">
    <property type="entry name" value="SARAH"/>
    <property type="match status" value="1"/>
</dbReference>
<dbReference type="InterPro" id="IPR011524">
    <property type="entry name" value="SARAH_dom"/>
</dbReference>
<feature type="domain" description="SARAH" evidence="3">
    <location>
        <begin position="472"/>
        <end position="519"/>
    </location>
</feature>
<feature type="compositionally biased region" description="Polar residues" evidence="2">
    <location>
        <begin position="202"/>
        <end position="221"/>
    </location>
</feature>
<sequence length="526" mass="57398">MSWESMVVILFPFSSPGICPPAMTICPAVIGWPADTSPAIPPPAIDTEGNACMPAAMDIIEGVNEAAEVAMATDDVGVGDCNAPRAAAWGEGAAPPASKMNLPPYFASAVPACQQKQDVQLSAVQAGECLQHLGPVRPSCTADHRSAGASSLASARESGPVTAGIEEGRVVTPGRPHKGTPFCHKPCYSALFGPELFGYGSNVTSPSRKSNETTSDTNNSYLYDDGAESNGKTCVYKTTNTSPGPIKFQRNYSEINASPNVFPKRHSSGNISGKPSDSNGYHNNNGILGKSGLSVVNESSGKDSGLKLVYQSNQNDGKRPTATVTRSHSDVGLSSLANGPAVRPAKVRGAELFKKVQIYNEYHNNKRGQQLEITENEGNVRVQGALRIYWGLKKPIILQQYDKVPTDPILKKRYSIVTDHRDFKPLQEMKHVENKPDEYNLCIITEQEGDRFLKETDIPLLERLILSPTDSLQQLIDIPEPVLRGLLDKFKRDEEIEVKRLKNKYERIRRRVQQIINDKKANLSRC</sequence>
<dbReference type="CDD" id="cd21886">
    <property type="entry name" value="SARAH_RASSF2-like"/>
    <property type="match status" value="1"/>
</dbReference>
<keyword evidence="1" id="KW-0175">Coiled coil</keyword>
<dbReference type="Proteomes" id="UP001164746">
    <property type="component" value="Chromosome 2"/>
</dbReference>
<dbReference type="PANTHER" id="PTHR22738:SF15">
    <property type="entry name" value="LD40758P"/>
    <property type="match status" value="1"/>
</dbReference>
<reference evidence="4" key="1">
    <citation type="submission" date="2022-11" db="EMBL/GenBank/DDBJ databases">
        <title>Centuries of genome instability and evolution in soft-shell clam transmissible cancer (bioRxiv).</title>
        <authorList>
            <person name="Hart S.F.M."/>
            <person name="Yonemitsu M.A."/>
            <person name="Giersch R.M."/>
            <person name="Beal B.F."/>
            <person name="Arriagada G."/>
            <person name="Davis B.W."/>
            <person name="Ostrander E.A."/>
            <person name="Goff S.P."/>
            <person name="Metzger M.J."/>
        </authorList>
    </citation>
    <scope>NUCLEOTIDE SEQUENCE</scope>
    <source>
        <strain evidence="4">MELC-2E11</strain>
        <tissue evidence="4">Siphon/mantle</tissue>
    </source>
</reference>
<accession>A0ABY7DGP8</accession>
<feature type="compositionally biased region" description="Polar residues" evidence="2">
    <location>
        <begin position="268"/>
        <end position="285"/>
    </location>
</feature>
<feature type="region of interest" description="Disordered" evidence="2">
    <location>
        <begin position="140"/>
        <end position="177"/>
    </location>
</feature>
<organism evidence="4 5">
    <name type="scientific">Mya arenaria</name>
    <name type="common">Soft-shell clam</name>
    <dbReference type="NCBI Taxonomy" id="6604"/>
    <lineage>
        <taxon>Eukaryota</taxon>
        <taxon>Metazoa</taxon>
        <taxon>Spiralia</taxon>
        <taxon>Lophotrochozoa</taxon>
        <taxon>Mollusca</taxon>
        <taxon>Bivalvia</taxon>
        <taxon>Autobranchia</taxon>
        <taxon>Heteroconchia</taxon>
        <taxon>Euheterodonta</taxon>
        <taxon>Imparidentia</taxon>
        <taxon>Neoheterodontei</taxon>
        <taxon>Myida</taxon>
        <taxon>Myoidea</taxon>
        <taxon>Myidae</taxon>
        <taxon>Mya</taxon>
    </lineage>
</organism>